<keyword evidence="1" id="KW-0378">Hydrolase</keyword>
<evidence type="ECO:0000256" key="1">
    <source>
        <dbReference type="ARBA" id="ARBA00022801"/>
    </source>
</evidence>
<protein>
    <submittedName>
        <fullName evidence="2">MSMEG_4193 family putative phosphomutase</fullName>
    </submittedName>
</protein>
<organism evidence="2 3">
    <name type="scientific">Saxibacter everestensis</name>
    <dbReference type="NCBI Taxonomy" id="2909229"/>
    <lineage>
        <taxon>Bacteria</taxon>
        <taxon>Bacillati</taxon>
        <taxon>Actinomycetota</taxon>
        <taxon>Actinomycetes</taxon>
        <taxon>Micrococcales</taxon>
        <taxon>Brevibacteriaceae</taxon>
        <taxon>Saxibacter</taxon>
    </lineage>
</organism>
<dbReference type="InterPro" id="IPR051695">
    <property type="entry name" value="Phosphoglycerate_Mutase"/>
</dbReference>
<dbReference type="PANTHER" id="PTHR46517:SF1">
    <property type="entry name" value="FRUCTOSE-2,6-BISPHOSPHATASE TIGAR"/>
    <property type="match status" value="1"/>
</dbReference>
<dbReference type="Gene3D" id="3.40.50.1240">
    <property type="entry name" value="Phosphoglycerate mutase-like"/>
    <property type="match status" value="1"/>
</dbReference>
<reference evidence="2 3" key="1">
    <citation type="submission" date="2023-05" db="EMBL/GenBank/DDBJ databases">
        <title>Lithophilousrod everest ZFBP1038 complete genpme.</title>
        <authorList>
            <person name="Tian M."/>
        </authorList>
    </citation>
    <scope>NUCLEOTIDE SEQUENCE [LARGE SCALE GENOMIC DNA]</scope>
    <source>
        <strain evidence="2 3">ZFBP1038</strain>
    </source>
</reference>
<name>A0ABY8QXD6_9MICO</name>
<dbReference type="SUPFAM" id="SSF53254">
    <property type="entry name" value="Phosphoglycerate mutase-like"/>
    <property type="match status" value="1"/>
</dbReference>
<dbReference type="InterPro" id="IPR022492">
    <property type="entry name" value="Phosphomutase_MSMEG4193_put"/>
</dbReference>
<gene>
    <name evidence="2" type="ORF">LWF01_07780</name>
</gene>
<accession>A0ABY8QXD6</accession>
<dbReference type="PROSITE" id="PS00175">
    <property type="entry name" value="PG_MUTASE"/>
    <property type="match status" value="1"/>
</dbReference>
<evidence type="ECO:0000313" key="3">
    <source>
        <dbReference type="Proteomes" id="UP001209083"/>
    </source>
</evidence>
<dbReference type="InterPro" id="IPR013078">
    <property type="entry name" value="His_Pase_superF_clade-1"/>
</dbReference>
<keyword evidence="3" id="KW-1185">Reference proteome</keyword>
<sequence>MATLLLVRHGETTANASGLLAGRSPGVRLNDRGEEQARLLGRRLAAVPVTRAVLSPMERCAQTYQVIRTAAGWDLDAETDERLNEVDFGAWQGRRLRDLAKDPDWALVQNQPSAVIFPGGESLRDVSARAVAAVREQDAAVAAAHGDDALWLAIAHGDVIKTILADALGMHLDQFQRIVVAPCSLSVINYSAQRPHVLRMGETLEAASLQPKQAARSGGAIGGGV</sequence>
<dbReference type="InterPro" id="IPR001345">
    <property type="entry name" value="PG/BPGM_mutase_AS"/>
</dbReference>
<dbReference type="EMBL" id="CP090958">
    <property type="protein sequence ID" value="WGW13647.1"/>
    <property type="molecule type" value="Genomic_DNA"/>
</dbReference>
<evidence type="ECO:0000313" key="2">
    <source>
        <dbReference type="EMBL" id="WGW13647.1"/>
    </source>
</evidence>
<dbReference type="NCBIfam" id="TIGR03848">
    <property type="entry name" value="MSMEG_4193"/>
    <property type="match status" value="1"/>
</dbReference>
<dbReference type="RefSeq" id="WP_349640470.1">
    <property type="nucleotide sequence ID" value="NZ_CP090958.1"/>
</dbReference>
<dbReference type="Proteomes" id="UP001209083">
    <property type="component" value="Chromosome"/>
</dbReference>
<dbReference type="Pfam" id="PF00300">
    <property type="entry name" value="His_Phos_1"/>
    <property type="match status" value="1"/>
</dbReference>
<dbReference type="CDD" id="cd07067">
    <property type="entry name" value="HP_PGM_like"/>
    <property type="match status" value="1"/>
</dbReference>
<dbReference type="InterPro" id="IPR029033">
    <property type="entry name" value="His_PPase_superfam"/>
</dbReference>
<dbReference type="PANTHER" id="PTHR46517">
    <property type="entry name" value="FRUCTOSE-2,6-BISPHOSPHATASE TIGAR"/>
    <property type="match status" value="1"/>
</dbReference>
<dbReference type="SMART" id="SM00855">
    <property type="entry name" value="PGAM"/>
    <property type="match status" value="1"/>
</dbReference>
<proteinExistence type="predicted"/>